<evidence type="ECO:0000313" key="2">
    <source>
        <dbReference type="EMBL" id="KAL0484229.1"/>
    </source>
</evidence>
<keyword evidence="1" id="KW-1133">Transmembrane helix</keyword>
<keyword evidence="3" id="KW-1185">Reference proteome</keyword>
<dbReference type="EMBL" id="JAOPGA020001029">
    <property type="protein sequence ID" value="KAL0484229.1"/>
    <property type="molecule type" value="Genomic_DNA"/>
</dbReference>
<proteinExistence type="predicted"/>
<keyword evidence="1" id="KW-0812">Transmembrane</keyword>
<evidence type="ECO:0000256" key="1">
    <source>
        <dbReference type="SAM" id="Phobius"/>
    </source>
</evidence>
<feature type="transmembrane region" description="Helical" evidence="1">
    <location>
        <begin position="34"/>
        <end position="57"/>
    </location>
</feature>
<reference evidence="2 3" key="1">
    <citation type="submission" date="2024-03" db="EMBL/GenBank/DDBJ databases">
        <title>The Acrasis kona genome and developmental transcriptomes reveal deep origins of eukaryotic multicellular pathways.</title>
        <authorList>
            <person name="Sheikh S."/>
            <person name="Fu C.-J."/>
            <person name="Brown M.W."/>
            <person name="Baldauf S.L."/>
        </authorList>
    </citation>
    <scope>NUCLEOTIDE SEQUENCE [LARGE SCALE GENOMIC DNA]</scope>
    <source>
        <strain evidence="2 3">ATCC MYA-3509</strain>
    </source>
</reference>
<feature type="transmembrane region" description="Helical" evidence="1">
    <location>
        <begin position="339"/>
        <end position="361"/>
    </location>
</feature>
<accession>A0AAW2Z5P7</accession>
<protein>
    <submittedName>
        <fullName evidence="2">AtpH</fullName>
    </submittedName>
</protein>
<sequence>MNTDEPHPIDLVSNDTITDVDKNFEPLRFRRFDVFLLVLFIIAVCTCSAAAIGSYYISLAQRQELRNERIKILGATQRQVQAGLYAFAQRITAVSSLLKIVDRTIDLDEFDSYVKLLPEDSMSLTGYSVIINRDPQSIYNFEQSIRRLGGSYQNYTVVKNETVSYSKYSIPIVLIAPHTNNKYLGNELLDGLNEYVINEGIESGQVTYYSTLIYDRGLEQGGWSSIVVMIPTASPYDRGLVFGGATFRSLIYDSLTDIIDLSKVTFTVSDVTNQAKLLYNSVEVNKDRDPHKAYREFDSIYEFKVDYNVSFLQDTKWNIKFYTNSRDVDTFFTYHNDNIGIIASSASFIVIMSLIIGLLLIHRLILLYQARGVAKAKIAQIEQTNSTLYMLNKRSARQERNTQIVLDALDQILLVVNATGLILRTNKMFDRVFQIPNEEIQKGISVGTMLPELAFQFYKDDSLSNVHLQTTTVTGKNKIQVRCTVIATSLTGVKPRRDPGMVSAEKVKSVQEEGFLVVIKINPELI</sequence>
<name>A0AAW2Z5P7_9EUKA</name>
<comment type="caution">
    <text evidence="2">The sequence shown here is derived from an EMBL/GenBank/DDBJ whole genome shotgun (WGS) entry which is preliminary data.</text>
</comment>
<dbReference type="Proteomes" id="UP001431209">
    <property type="component" value="Unassembled WGS sequence"/>
</dbReference>
<dbReference type="AlphaFoldDB" id="A0AAW2Z5P7"/>
<gene>
    <name evidence="2" type="ORF">AKO1_004872</name>
</gene>
<keyword evidence="1" id="KW-0472">Membrane</keyword>
<organism evidence="2 3">
    <name type="scientific">Acrasis kona</name>
    <dbReference type="NCBI Taxonomy" id="1008807"/>
    <lineage>
        <taxon>Eukaryota</taxon>
        <taxon>Discoba</taxon>
        <taxon>Heterolobosea</taxon>
        <taxon>Tetramitia</taxon>
        <taxon>Eutetramitia</taxon>
        <taxon>Acrasidae</taxon>
        <taxon>Acrasis</taxon>
    </lineage>
</organism>
<evidence type="ECO:0000313" key="3">
    <source>
        <dbReference type="Proteomes" id="UP001431209"/>
    </source>
</evidence>